<dbReference type="EMBL" id="JAFJYH010000164">
    <property type="protein sequence ID" value="KAG4417129.1"/>
    <property type="molecule type" value="Genomic_DNA"/>
</dbReference>
<proteinExistence type="predicted"/>
<organism evidence="1 2">
    <name type="scientific">Cadophora malorum</name>
    <dbReference type="NCBI Taxonomy" id="108018"/>
    <lineage>
        <taxon>Eukaryota</taxon>
        <taxon>Fungi</taxon>
        <taxon>Dikarya</taxon>
        <taxon>Ascomycota</taxon>
        <taxon>Pezizomycotina</taxon>
        <taxon>Leotiomycetes</taxon>
        <taxon>Helotiales</taxon>
        <taxon>Ploettnerulaceae</taxon>
        <taxon>Cadophora</taxon>
    </lineage>
</organism>
<comment type="caution">
    <text evidence="1">The sequence shown here is derived from an EMBL/GenBank/DDBJ whole genome shotgun (WGS) entry which is preliminary data.</text>
</comment>
<keyword evidence="2" id="KW-1185">Reference proteome</keyword>
<evidence type="ECO:0000313" key="2">
    <source>
        <dbReference type="Proteomes" id="UP000664132"/>
    </source>
</evidence>
<gene>
    <name evidence="1" type="ORF">IFR04_009765</name>
</gene>
<reference evidence="1" key="1">
    <citation type="submission" date="2021-02" db="EMBL/GenBank/DDBJ databases">
        <title>Genome sequence Cadophora malorum strain M34.</title>
        <authorList>
            <person name="Stefanovic E."/>
            <person name="Vu D."/>
            <person name="Scully C."/>
            <person name="Dijksterhuis J."/>
            <person name="Roader J."/>
            <person name="Houbraken J."/>
        </authorList>
    </citation>
    <scope>NUCLEOTIDE SEQUENCE</scope>
    <source>
        <strain evidence="1">M34</strain>
    </source>
</reference>
<dbReference type="AlphaFoldDB" id="A0A8H7TC28"/>
<accession>A0A8H7TC28</accession>
<protein>
    <submittedName>
        <fullName evidence="1">Uncharacterized protein</fullName>
    </submittedName>
</protein>
<dbReference type="Proteomes" id="UP000664132">
    <property type="component" value="Unassembled WGS sequence"/>
</dbReference>
<evidence type="ECO:0000313" key="1">
    <source>
        <dbReference type="EMBL" id="KAG4417129.1"/>
    </source>
</evidence>
<name>A0A8H7TC28_9HELO</name>
<sequence length="320" mass="36139">MSTSLATDSNAASQNSDLEAPLRIACPASKPTESFTKFLKLPKELQLNILDLVLPQPCYFYVKADLTTVFEPEKGRIVYTIYRVISQDDPQHAEQTRRSTRTLRHLDILAINWHFRNWYIDHNRYALNLRGHGQLYISTTDVVYIQNVHILLADPHFELPMRNEPWRSDLKVLYVPLCGFANDEVIAHLNSIEGGLRWADIDHPLVALLRIFSSAERVVVAFDDFVSGLKGALNCLTEDAFDRCLKRAHRRESLECGRVAAALDRLSRLRGGRISVPKIVCFLNLWDKRGYVEGNSDEPSSCGAIVTDASMTKGLAEPTS</sequence>